<dbReference type="GeneID" id="105211977"/>
<evidence type="ECO:0000256" key="4">
    <source>
        <dbReference type="ARBA" id="ARBA00022723"/>
    </source>
</evidence>
<gene>
    <name evidence="12" type="primary">dor</name>
    <name evidence="12" type="ORF">g.52929</name>
</gene>
<dbReference type="EMBL" id="GBXI01002976">
    <property type="protein sequence ID" value="JAD11316.1"/>
    <property type="molecule type" value="Transcribed_RNA"/>
</dbReference>
<dbReference type="GO" id="GO:0006904">
    <property type="term" value="P:vesicle docking involved in exocytosis"/>
    <property type="evidence" value="ECO:0007669"/>
    <property type="project" value="TreeGrafter"/>
</dbReference>
<dbReference type="SUPFAM" id="SSF48371">
    <property type="entry name" value="ARM repeat"/>
    <property type="match status" value="1"/>
</dbReference>
<feature type="coiled-coil region" evidence="9">
    <location>
        <begin position="819"/>
        <end position="853"/>
    </location>
</feature>
<evidence type="ECO:0000259" key="11">
    <source>
        <dbReference type="Pfam" id="PF26148"/>
    </source>
</evidence>
<feature type="domain" description="Pep3/Vps18 beta-propeller" evidence="10">
    <location>
        <begin position="44"/>
        <end position="409"/>
    </location>
</feature>
<protein>
    <recommendedName>
        <fullName evidence="3">Vacuolar protein sorting-associated protein 18 homolog</fullName>
    </recommendedName>
</protein>
<dbReference type="GO" id="GO:0048284">
    <property type="term" value="P:organelle fusion"/>
    <property type="evidence" value="ECO:0007669"/>
    <property type="project" value="TreeGrafter"/>
</dbReference>
<evidence type="ECO:0000256" key="3">
    <source>
        <dbReference type="ARBA" id="ARBA00017338"/>
    </source>
</evidence>
<dbReference type="SUPFAM" id="SSF57850">
    <property type="entry name" value="RING/U-box"/>
    <property type="match status" value="1"/>
</dbReference>
<name>A0A0A1XK09_ZEUCU</name>
<organism evidence="12">
    <name type="scientific">Zeugodacus cucurbitae</name>
    <name type="common">Melon fruit fly</name>
    <name type="synonym">Bactrocera cucurbitae</name>
    <dbReference type="NCBI Taxonomy" id="28588"/>
    <lineage>
        <taxon>Eukaryota</taxon>
        <taxon>Metazoa</taxon>
        <taxon>Ecdysozoa</taxon>
        <taxon>Arthropoda</taxon>
        <taxon>Hexapoda</taxon>
        <taxon>Insecta</taxon>
        <taxon>Pterygota</taxon>
        <taxon>Neoptera</taxon>
        <taxon>Endopterygota</taxon>
        <taxon>Diptera</taxon>
        <taxon>Brachycera</taxon>
        <taxon>Muscomorpha</taxon>
        <taxon>Tephritoidea</taxon>
        <taxon>Tephritidae</taxon>
        <taxon>Zeugodacus</taxon>
        <taxon>Zeugodacus</taxon>
    </lineage>
</organism>
<feature type="domain" description="Pep3/Vps18 RING C-terminal" evidence="11">
    <location>
        <begin position="860"/>
        <end position="951"/>
    </location>
</feature>
<dbReference type="InterPro" id="IPR058919">
    <property type="entry name" value="Pep3/Vps18_RING_C"/>
</dbReference>
<dbReference type="AlphaFoldDB" id="A0A0A1XK09"/>
<dbReference type="Pfam" id="PF26148">
    <property type="entry name" value="VPS18_RING_C"/>
    <property type="match status" value="1"/>
</dbReference>
<dbReference type="PANTHER" id="PTHR23323">
    <property type="entry name" value="VACUOLAR PROTEIN SORTING-ASSOCIATED PROTEIN"/>
    <property type="match status" value="1"/>
</dbReference>
<dbReference type="GO" id="GO:0007040">
    <property type="term" value="P:lysosome organization"/>
    <property type="evidence" value="ECO:0007669"/>
    <property type="project" value="TreeGrafter"/>
</dbReference>
<dbReference type="GO" id="GO:0030674">
    <property type="term" value="F:protein-macromolecule adaptor activity"/>
    <property type="evidence" value="ECO:0007669"/>
    <property type="project" value="TreeGrafter"/>
</dbReference>
<keyword evidence="4" id="KW-0479">Metal-binding</keyword>
<keyword evidence="5" id="KW-0863">Zinc-finger</keyword>
<evidence type="ECO:0000256" key="2">
    <source>
        <dbReference type="ARBA" id="ARBA00010454"/>
    </source>
</evidence>
<evidence type="ECO:0000256" key="1">
    <source>
        <dbReference type="ARBA" id="ARBA00004492"/>
    </source>
</evidence>
<comment type="subcellular location">
    <subcellularLocation>
        <location evidence="1">Late endosome membrane</location>
        <topology evidence="1">Peripheral membrane protein</topology>
        <orientation evidence="1">Cytoplasmic side</orientation>
    </subcellularLocation>
</comment>
<reference evidence="12" key="2">
    <citation type="journal article" date="2015" name="Gigascience">
        <title>Reconstructing a comprehensive transcriptome assembly of a white-pupal translocated strain of the pest fruit fly Bactrocera cucurbitae.</title>
        <authorList>
            <person name="Sim S.B."/>
            <person name="Calla B."/>
            <person name="Hall B."/>
            <person name="DeRego T."/>
            <person name="Geib S.M."/>
        </authorList>
    </citation>
    <scope>NUCLEOTIDE SEQUENCE</scope>
</reference>
<dbReference type="GO" id="GO:0031902">
    <property type="term" value="C:late endosome membrane"/>
    <property type="evidence" value="ECO:0007669"/>
    <property type="project" value="UniProtKB-SubCell"/>
</dbReference>
<evidence type="ECO:0000256" key="9">
    <source>
        <dbReference type="SAM" id="Coils"/>
    </source>
</evidence>
<keyword evidence="7" id="KW-0472">Membrane</keyword>
<sequence>MSSFDDDDSWMNYKPSAKFLPVVEGKTADCPAPGVTDFDKLETPIFSKRQVTLRIPANYKGNLMHVTVNKNWLVCVLDTPQTILLRFFLPRALPPGEIPLEKYLAGYAISKVFLDYTGHHTLIPIVPQTPGLSADFLYIHANGPKVRRVEKFKDHEITAVAFNRYMGTESSTGPILLGTSRGLIFETELIQDGLSPLHRKQVYDLGLGRTKYPITGLELLRLPNTNKYMVIATTPDCIYTFQESLKPDDRSLQFIFASYVNGQQAHGAEMIETELSYSLLQLYGEPNEKLPKQWAWLCGSGIRFGEISTEERSPNVLLGDSLINLDFKQYKHLSYEERRQNAPRALALTEYHALLLYPDHITGICLLNEKIVYEEYFHEQVGKLLNILRDPFTGTIYVYTDKMFFNYKINDEQRDVWRIYLEKGQYDLAEIYAAEQPEHLDTVLIKKADAAFEKGDYTLAADFYAETTKPFEEVSLKFMELDTKKPIIRYAKKRLAMLENDPNKIMILVIWLVDLYLTQINYPRRSAQERSEWQSEFDEFMQGARVADCARQHKEPIRNLLKEHADAHNIAQFAISIGDYEEVIEQQIGSDKFKEALHTLTQQDNLELYYKYCPILMDNLPHETIETLMSQGRKFDIKELIPTLVLQESEKHIEEIIRYLEYAIYNLGETNQAVHNYIIHLYAKYKPTKVIKYLENEGQDMSLIHYDINYAMIQCKLFKANVASVFLMCLNKMWAAAVDLALQFDLKLAKETASKPAKEEEREKLWLAIAQHEIQDTNDVRKALDLLKECDLLRIEDLLPFFSDFEKIDDFKEPICAALKDYNQKILELKHEMDECDKQAERVIQDLQNVRERSIRISAQENCSLCDSFLMVKPFMVFICGHKFHSDCLEKQILPTLSSDQSRRLTTLKQQLDALVTQSFVMDMSEDMLAKRAALKTEIEDIVAGDCYFCGVMIDMIDQPFVSDWDQVNVDWE</sequence>
<dbReference type="InterPro" id="IPR007810">
    <property type="entry name" value="Pep3/Vps18_beta-prop"/>
</dbReference>
<proteinExistence type="inferred from homology"/>
<accession>A0A0A1XK09</accession>
<dbReference type="OrthoDB" id="1845386at2759"/>
<keyword evidence="6" id="KW-0862">Zinc</keyword>
<dbReference type="GO" id="GO:0030897">
    <property type="term" value="C:HOPS complex"/>
    <property type="evidence" value="ECO:0007669"/>
    <property type="project" value="TreeGrafter"/>
</dbReference>
<feature type="repeat" description="CHCR" evidence="8">
    <location>
        <begin position="628"/>
        <end position="782"/>
    </location>
</feature>
<evidence type="ECO:0000259" key="10">
    <source>
        <dbReference type="Pfam" id="PF05131"/>
    </source>
</evidence>
<evidence type="ECO:0000256" key="8">
    <source>
        <dbReference type="PROSITE-ProRule" id="PRU01006"/>
    </source>
</evidence>
<dbReference type="PANTHER" id="PTHR23323:SF26">
    <property type="entry name" value="VACUOLAR PROTEIN SORTING-ASSOCIATED PROTEIN 18 HOMOLOG"/>
    <property type="match status" value="1"/>
</dbReference>
<dbReference type="CTD" id="31118"/>
<reference evidence="12" key="1">
    <citation type="submission" date="2014-11" db="EMBL/GenBank/DDBJ databases">
        <authorList>
            <person name="Geib S."/>
        </authorList>
    </citation>
    <scope>NUCLEOTIDE SEQUENCE</scope>
</reference>
<dbReference type="Pfam" id="PF05131">
    <property type="entry name" value="Pep3_Vps18"/>
    <property type="match status" value="1"/>
</dbReference>
<evidence type="ECO:0000313" key="12">
    <source>
        <dbReference type="EMBL" id="JAD11316.1"/>
    </source>
</evidence>
<evidence type="ECO:0000256" key="6">
    <source>
        <dbReference type="ARBA" id="ARBA00022833"/>
    </source>
</evidence>
<dbReference type="GO" id="GO:0006886">
    <property type="term" value="P:intracellular protein transport"/>
    <property type="evidence" value="ECO:0007669"/>
    <property type="project" value="UniProtKB-UniRule"/>
</dbReference>
<keyword evidence="9" id="KW-0175">Coiled coil</keyword>
<dbReference type="PROSITE" id="PS50236">
    <property type="entry name" value="CHCR"/>
    <property type="match status" value="1"/>
</dbReference>
<dbReference type="GO" id="GO:0007032">
    <property type="term" value="P:endosome organization"/>
    <property type="evidence" value="ECO:0007669"/>
    <property type="project" value="TreeGrafter"/>
</dbReference>
<dbReference type="GO" id="GO:0008333">
    <property type="term" value="P:endosome to lysosome transport"/>
    <property type="evidence" value="ECO:0007669"/>
    <property type="project" value="TreeGrafter"/>
</dbReference>
<dbReference type="GO" id="GO:0008270">
    <property type="term" value="F:zinc ion binding"/>
    <property type="evidence" value="ECO:0007669"/>
    <property type="project" value="UniProtKB-KW"/>
</dbReference>
<evidence type="ECO:0000256" key="7">
    <source>
        <dbReference type="ARBA" id="ARBA00023136"/>
    </source>
</evidence>
<dbReference type="InterPro" id="IPR016024">
    <property type="entry name" value="ARM-type_fold"/>
</dbReference>
<dbReference type="InterPro" id="IPR000547">
    <property type="entry name" value="Clathrin_H-chain/VPS_repeat"/>
</dbReference>
<evidence type="ECO:0000256" key="5">
    <source>
        <dbReference type="ARBA" id="ARBA00022771"/>
    </source>
</evidence>
<comment type="similarity">
    <text evidence="2">Belongs to the VPS18 family.</text>
</comment>